<protein>
    <submittedName>
        <fullName evidence="2">Uncharacterized protein</fullName>
    </submittedName>
</protein>
<keyword evidence="3" id="KW-1185">Reference proteome</keyword>
<evidence type="ECO:0000313" key="2">
    <source>
        <dbReference type="Ensembl" id="ENSCSAVP00000013986.1"/>
    </source>
</evidence>
<dbReference type="Ensembl" id="ENSCSAVT00000014146.1">
    <property type="protein sequence ID" value="ENSCSAVP00000013986.1"/>
    <property type="gene ID" value="ENSCSAVG00000008194.1"/>
</dbReference>
<feature type="compositionally biased region" description="Basic and acidic residues" evidence="1">
    <location>
        <begin position="55"/>
        <end position="91"/>
    </location>
</feature>
<feature type="compositionally biased region" description="Basic and acidic residues" evidence="1">
    <location>
        <begin position="32"/>
        <end position="44"/>
    </location>
</feature>
<dbReference type="GeneTree" id="ENSGT00940000168947"/>
<feature type="region of interest" description="Disordered" evidence="1">
    <location>
        <begin position="1"/>
        <end position="91"/>
    </location>
</feature>
<accession>H2Z8S1</accession>
<dbReference type="HOGENOM" id="CLU_2432486_0_0_1"/>
<evidence type="ECO:0000313" key="3">
    <source>
        <dbReference type="Proteomes" id="UP000007875"/>
    </source>
</evidence>
<name>H2Z8S1_CIOSA</name>
<feature type="compositionally biased region" description="Acidic residues" evidence="1">
    <location>
        <begin position="1"/>
        <end position="12"/>
    </location>
</feature>
<evidence type="ECO:0000256" key="1">
    <source>
        <dbReference type="SAM" id="MobiDB-lite"/>
    </source>
</evidence>
<organism evidence="2 3">
    <name type="scientific">Ciona savignyi</name>
    <name type="common">Pacific transparent sea squirt</name>
    <dbReference type="NCBI Taxonomy" id="51511"/>
    <lineage>
        <taxon>Eukaryota</taxon>
        <taxon>Metazoa</taxon>
        <taxon>Chordata</taxon>
        <taxon>Tunicata</taxon>
        <taxon>Ascidiacea</taxon>
        <taxon>Phlebobranchia</taxon>
        <taxon>Cionidae</taxon>
        <taxon>Ciona</taxon>
    </lineage>
</organism>
<dbReference type="Proteomes" id="UP000007875">
    <property type="component" value="Unassembled WGS sequence"/>
</dbReference>
<sequence>MPEWADDADDSEVGVFDSSGAFQSTQKRGGKRTIDGSRDSDRGIRRNASSFGSLRKIEEKEKDKSERGETSKKSDAISNDEKPDTGENEKQ</sequence>
<reference evidence="3" key="1">
    <citation type="submission" date="2003-08" db="EMBL/GenBank/DDBJ databases">
        <authorList>
            <person name="Birren B."/>
            <person name="Nusbaum C."/>
            <person name="Abebe A."/>
            <person name="Abouelleil A."/>
            <person name="Adekoya E."/>
            <person name="Ait-zahra M."/>
            <person name="Allen N."/>
            <person name="Allen T."/>
            <person name="An P."/>
            <person name="Anderson M."/>
            <person name="Anderson S."/>
            <person name="Arachchi H."/>
            <person name="Armbruster J."/>
            <person name="Bachantsang P."/>
            <person name="Baldwin J."/>
            <person name="Barry A."/>
            <person name="Bayul T."/>
            <person name="Blitshsteyn B."/>
            <person name="Bloom T."/>
            <person name="Blye J."/>
            <person name="Boguslavskiy L."/>
            <person name="Borowsky M."/>
            <person name="Boukhgalter B."/>
            <person name="Brunache A."/>
            <person name="Butler J."/>
            <person name="Calixte N."/>
            <person name="Calvo S."/>
            <person name="Camarata J."/>
            <person name="Campo K."/>
            <person name="Chang J."/>
            <person name="Cheshatsang Y."/>
            <person name="Citroen M."/>
            <person name="Collymore A."/>
            <person name="Considine T."/>
            <person name="Cook A."/>
            <person name="Cooke P."/>
            <person name="Corum B."/>
            <person name="Cuomo C."/>
            <person name="David R."/>
            <person name="Dawoe T."/>
            <person name="Degray S."/>
            <person name="Dodge S."/>
            <person name="Dooley K."/>
            <person name="Dorje P."/>
            <person name="Dorjee K."/>
            <person name="Dorris L."/>
            <person name="Duffey N."/>
            <person name="Dupes A."/>
            <person name="Elkins T."/>
            <person name="Engels R."/>
            <person name="Erickson J."/>
            <person name="Farina A."/>
            <person name="Faro S."/>
            <person name="Ferreira P."/>
            <person name="Fischer H."/>
            <person name="Fitzgerald M."/>
            <person name="Foley K."/>
            <person name="Gage D."/>
            <person name="Galagan J."/>
            <person name="Gearin G."/>
            <person name="Gnerre S."/>
            <person name="Gnirke A."/>
            <person name="Goyette A."/>
            <person name="Graham J."/>
            <person name="Grandbois E."/>
            <person name="Gyaltsen K."/>
            <person name="Hafez N."/>
            <person name="Hagopian D."/>
            <person name="Hagos B."/>
            <person name="Hall J."/>
            <person name="Hatcher B."/>
            <person name="Heller A."/>
            <person name="Higgins H."/>
            <person name="Honan T."/>
            <person name="Horn A."/>
            <person name="Houde N."/>
            <person name="Hughes L."/>
            <person name="Hulme W."/>
            <person name="Husby E."/>
            <person name="Iliev I."/>
            <person name="Jaffe D."/>
            <person name="Jones C."/>
            <person name="Kamal M."/>
            <person name="Kamat A."/>
            <person name="Kamvysselis M."/>
            <person name="Karlsson E."/>
            <person name="Kells C."/>
            <person name="Kieu A."/>
            <person name="Kisner P."/>
            <person name="Kodira C."/>
            <person name="Kulbokas E."/>
            <person name="Labutti K."/>
            <person name="Lama D."/>
            <person name="Landers T."/>
            <person name="Leger J."/>
            <person name="Levine S."/>
            <person name="Lewis D."/>
            <person name="Lewis T."/>
            <person name="Lindblad-toh K."/>
            <person name="Liu X."/>
            <person name="Lokyitsang T."/>
            <person name="Lokyitsang Y."/>
            <person name="Lucien O."/>
            <person name="Lui A."/>
            <person name="Ma L.J."/>
            <person name="Mabbitt R."/>
            <person name="Macdonald J."/>
            <person name="Maclean C."/>
            <person name="Major J."/>
            <person name="Manning J."/>
            <person name="Marabella R."/>
            <person name="Maru K."/>
            <person name="Matthews C."/>
            <person name="Mauceli E."/>
            <person name="Mccarthy M."/>
            <person name="Mcdonough S."/>
            <person name="Mcghee T."/>
            <person name="Meldrim J."/>
            <person name="Meneus L."/>
            <person name="Mesirov J."/>
            <person name="Mihalev A."/>
            <person name="Mihova T."/>
            <person name="Mikkelsen T."/>
            <person name="Mlenga V."/>
            <person name="Moru K."/>
            <person name="Mozes J."/>
            <person name="Mulrain L."/>
            <person name="Munson G."/>
            <person name="Naylor J."/>
            <person name="Newes C."/>
            <person name="Nguyen C."/>
            <person name="Nguyen N."/>
            <person name="Nguyen T."/>
            <person name="Nicol R."/>
            <person name="Nielsen C."/>
            <person name="Nizzari M."/>
            <person name="Norbu C."/>
            <person name="Norbu N."/>
            <person name="O'donnell P."/>
            <person name="Okoawo O."/>
            <person name="O'leary S."/>
            <person name="Omotosho B."/>
            <person name="O'neill K."/>
            <person name="Osman S."/>
            <person name="Parker S."/>
            <person name="Perrin D."/>
            <person name="Phunkhang P."/>
            <person name="Piqani B."/>
            <person name="Purcell S."/>
            <person name="Rachupka T."/>
            <person name="Ramasamy U."/>
            <person name="Rameau R."/>
            <person name="Ray V."/>
            <person name="Raymond C."/>
            <person name="Retta R."/>
            <person name="Richardson S."/>
            <person name="Rise C."/>
            <person name="Rodriguez J."/>
            <person name="Rogers J."/>
            <person name="Rogov P."/>
            <person name="Rutman M."/>
            <person name="Schupbach R."/>
            <person name="Seaman C."/>
            <person name="Settipalli S."/>
            <person name="Sharpe T."/>
            <person name="Sheridan J."/>
            <person name="Sherpa N."/>
            <person name="Shi J."/>
            <person name="Smirnov S."/>
            <person name="Smith C."/>
            <person name="Sougnez C."/>
            <person name="Spencer B."/>
            <person name="Stalker J."/>
            <person name="Stange-thomann N."/>
            <person name="Stavropoulos S."/>
            <person name="Stetson K."/>
            <person name="Stone C."/>
            <person name="Stone S."/>
            <person name="Stubbs M."/>
            <person name="Talamas J."/>
            <person name="Tchuinga P."/>
            <person name="Tenzing P."/>
            <person name="Tesfaye S."/>
            <person name="Theodore J."/>
            <person name="Thoulutsang Y."/>
            <person name="Topham K."/>
            <person name="Towey S."/>
            <person name="Tsamla T."/>
            <person name="Tsomo N."/>
            <person name="Vallee D."/>
            <person name="Vassiliev H."/>
            <person name="Venkataraman V."/>
            <person name="Vinson J."/>
            <person name="Vo A."/>
            <person name="Wade C."/>
            <person name="Wang S."/>
            <person name="Wangchuk T."/>
            <person name="Wangdi T."/>
            <person name="Whittaker C."/>
            <person name="Wilkinson J."/>
            <person name="Wu Y."/>
            <person name="Wyman D."/>
            <person name="Yadav S."/>
            <person name="Yang S."/>
            <person name="Yang X."/>
            <person name="Yeager S."/>
            <person name="Yee E."/>
            <person name="Young G."/>
            <person name="Zainoun J."/>
            <person name="Zembeck L."/>
            <person name="Zimmer A."/>
            <person name="Zody M."/>
            <person name="Lander E."/>
        </authorList>
    </citation>
    <scope>NUCLEOTIDE SEQUENCE [LARGE SCALE GENOMIC DNA]</scope>
</reference>
<proteinExistence type="predicted"/>
<reference evidence="2" key="2">
    <citation type="submission" date="2025-08" db="UniProtKB">
        <authorList>
            <consortium name="Ensembl"/>
        </authorList>
    </citation>
    <scope>IDENTIFICATION</scope>
</reference>
<dbReference type="AlphaFoldDB" id="H2Z8S1"/>
<reference evidence="2" key="3">
    <citation type="submission" date="2025-09" db="UniProtKB">
        <authorList>
            <consortium name="Ensembl"/>
        </authorList>
    </citation>
    <scope>IDENTIFICATION</scope>
</reference>